<keyword evidence="5" id="KW-1185">Reference proteome</keyword>
<evidence type="ECO:0000256" key="1">
    <source>
        <dbReference type="RuleBase" id="RU363098"/>
    </source>
</evidence>
<dbReference type="InterPro" id="IPR057503">
    <property type="entry name" value="PH_RdRP"/>
</dbReference>
<dbReference type="GO" id="GO:0003968">
    <property type="term" value="F:RNA-directed RNA polymerase activity"/>
    <property type="evidence" value="ECO:0007669"/>
    <property type="project" value="UniProtKB-KW"/>
</dbReference>
<protein>
    <recommendedName>
        <fullName evidence="1">RNA-dependent RNA polymerase</fullName>
        <ecNumber evidence="1">2.7.7.48</ecNumber>
    </recommendedName>
</protein>
<evidence type="ECO:0000313" key="4">
    <source>
        <dbReference type="EMBL" id="KIN04586.1"/>
    </source>
</evidence>
<dbReference type="STRING" id="913774.A0A0C3H8L0"/>
<proteinExistence type="inferred from homology"/>
<dbReference type="GO" id="GO:0003723">
    <property type="term" value="F:RNA binding"/>
    <property type="evidence" value="ECO:0007669"/>
    <property type="project" value="UniProtKB-KW"/>
</dbReference>
<dbReference type="EMBL" id="KN832872">
    <property type="protein sequence ID" value="KIN04586.1"/>
    <property type="molecule type" value="Genomic_DNA"/>
</dbReference>
<dbReference type="CDD" id="cd00590">
    <property type="entry name" value="RRM_SF"/>
    <property type="match status" value="1"/>
</dbReference>
<comment type="catalytic activity">
    <reaction evidence="1">
        <text>RNA(n) + a ribonucleoside 5'-triphosphate = RNA(n+1) + diphosphate</text>
        <dbReference type="Rhea" id="RHEA:21248"/>
        <dbReference type="Rhea" id="RHEA-COMP:14527"/>
        <dbReference type="Rhea" id="RHEA-COMP:17342"/>
        <dbReference type="ChEBI" id="CHEBI:33019"/>
        <dbReference type="ChEBI" id="CHEBI:61557"/>
        <dbReference type="ChEBI" id="CHEBI:140395"/>
        <dbReference type="EC" id="2.7.7.48"/>
    </reaction>
</comment>
<dbReference type="AlphaFoldDB" id="A0A0C3H8L0"/>
<keyword evidence="1" id="KW-0808">Transferase</keyword>
<evidence type="ECO:0000313" key="5">
    <source>
        <dbReference type="Proteomes" id="UP000054321"/>
    </source>
</evidence>
<sequence>MEVHIRNVPEQVTEKGLRQFLKPHLHKLSIQIYHCQKHIGKKYASLAFLYLHDGERFLAHHGQIKLPVVNLKFHNQPIYCEKSNREADQFLLKHLAHDEKMRREARSRDVATGNAEPSLRSVKILPLPFKCSFASCGVWTYAQSELVYAPQLRWTVDQTVKFRERDIILKLKSGNIIEFPYSSVLDITMETGSTPSFIISMMEPPRFFENGPDRHRVPYLNENHQAIVGNCLVYRITILAEDSDTVGEQMLRLQKVTCVPKIVHHRTRISPNIQHIAVGLQSLRRILSGSSTKLPFALKFQIQKLAQNNYLLPDAVIDLVPEVTRMMERSSISVCLNAIKRLFIQIPFPGPDIEAEKLDIESIINILRDNEENYKQHGLSADEIDTQERSVNVAIIHKVKVTPSGTYLYGPEPEGNNRVLRKYPNHHDHFIRVQFCDEDGQPIRFSSHVSQERIFNGRFKDVLRDGIKIADRVYLFLGFSHSSLRAQSCWFMAPFIHEGSLMYDRMLISDLGDFTVIRSPAKCAARIGQTFSDTPTAVKIDPRVVKIVKDVEVGTRVFSDGVGTMSKTVWRQITNGLPRKGGSPPTCFQIRYAGAKGMISLDSRLEGNQLVLRPSMIKFEASNKTDIEICEGAWKPLPLYLNRQFIKILEDMGTQDSFFLNLQAKEVERLRMIIESPYNASTFLKRQSVGEVLYLPWLINKLSSMNLNFRRDGFLRNVLEMAFLIEIRLLKHKTRIPVEKGWHLHGIMDETGFLQEGQIYCVIKDEYGSLKVITGKDLIISRAPALHPGDVQLVEGVMPPQGSPLRALHNCIVFSQKGSRDLPSQLSGGDLDGDRYYIIWDQAAKPQKVFKPADYPRLDPIDIGRSVTKEDMMDFFIQFMETDQLGRIAVLHRILADHKILGTLDGDCCTLAEMHSTAVDFSKTGIPVDMTKLPRYSRWRPDFEAPGPQVKIEKKSLSISFDPPANDVDSDADEDDGYTRHKYYESEKILGKLYRAIDERKVFEEIQARSRRDGGHDNSSLMHAVWERVKDRCRLIQWRHKMEWARNLRDMCVSASLYEECLLSIMVDYSDHPHRPLTELEVFVGNILGRTGAQSKNQRELSTSLKEKFDEDAAYFVKCIVKDGEEHSEEALERGMACMEASLEDRSLGRVELLSFKYLAAAVCLREVERLPGV</sequence>
<gene>
    <name evidence="4" type="ORF">OIDMADRAFT_115077</name>
</gene>
<keyword evidence="1" id="KW-0694">RNA-binding</keyword>
<keyword evidence="1" id="KW-0548">Nucleotidyltransferase</keyword>
<dbReference type="Pfam" id="PF25358">
    <property type="entry name" value="PH_fung_RdRP"/>
    <property type="match status" value="1"/>
</dbReference>
<evidence type="ECO:0000259" key="2">
    <source>
        <dbReference type="Pfam" id="PF05183"/>
    </source>
</evidence>
<reference evidence="4 5" key="1">
    <citation type="submission" date="2014-04" db="EMBL/GenBank/DDBJ databases">
        <authorList>
            <consortium name="DOE Joint Genome Institute"/>
            <person name="Kuo A."/>
            <person name="Martino E."/>
            <person name="Perotto S."/>
            <person name="Kohler A."/>
            <person name="Nagy L.G."/>
            <person name="Floudas D."/>
            <person name="Copeland A."/>
            <person name="Barry K.W."/>
            <person name="Cichocki N."/>
            <person name="Veneault-Fourrey C."/>
            <person name="LaButti K."/>
            <person name="Lindquist E.A."/>
            <person name="Lipzen A."/>
            <person name="Lundell T."/>
            <person name="Morin E."/>
            <person name="Murat C."/>
            <person name="Sun H."/>
            <person name="Tunlid A."/>
            <person name="Henrissat B."/>
            <person name="Grigoriev I.V."/>
            <person name="Hibbett D.S."/>
            <person name="Martin F."/>
            <person name="Nordberg H.P."/>
            <person name="Cantor M.N."/>
            <person name="Hua S.X."/>
        </authorList>
    </citation>
    <scope>NUCLEOTIDE SEQUENCE [LARGE SCALE GENOMIC DNA]</scope>
    <source>
        <strain evidence="4 5">Zn</strain>
    </source>
</reference>
<dbReference type="InterPro" id="IPR007855">
    <property type="entry name" value="RDRP"/>
</dbReference>
<dbReference type="InterPro" id="IPR057596">
    <property type="entry name" value="RDRP_core"/>
</dbReference>
<comment type="similarity">
    <text evidence="1">Belongs to the RdRP family.</text>
</comment>
<evidence type="ECO:0000259" key="3">
    <source>
        <dbReference type="Pfam" id="PF25358"/>
    </source>
</evidence>
<feature type="domain" description="RDRP core" evidence="2">
    <location>
        <begin position="401"/>
        <end position="997"/>
    </location>
</feature>
<dbReference type="EC" id="2.7.7.48" evidence="1"/>
<dbReference type="InParanoid" id="A0A0C3H8L0"/>
<dbReference type="GO" id="GO:0030422">
    <property type="term" value="P:siRNA processing"/>
    <property type="evidence" value="ECO:0007669"/>
    <property type="project" value="TreeGrafter"/>
</dbReference>
<name>A0A0C3H8L0_OIDMZ</name>
<dbReference type="Proteomes" id="UP000054321">
    <property type="component" value="Unassembled WGS sequence"/>
</dbReference>
<keyword evidence="1" id="KW-0696">RNA-directed RNA polymerase</keyword>
<dbReference type="GO" id="GO:0031380">
    <property type="term" value="C:nuclear RNA-directed RNA polymerase complex"/>
    <property type="evidence" value="ECO:0007669"/>
    <property type="project" value="TreeGrafter"/>
</dbReference>
<organism evidence="4 5">
    <name type="scientific">Oidiodendron maius (strain Zn)</name>
    <dbReference type="NCBI Taxonomy" id="913774"/>
    <lineage>
        <taxon>Eukaryota</taxon>
        <taxon>Fungi</taxon>
        <taxon>Dikarya</taxon>
        <taxon>Ascomycota</taxon>
        <taxon>Pezizomycotina</taxon>
        <taxon>Leotiomycetes</taxon>
        <taxon>Leotiomycetes incertae sedis</taxon>
        <taxon>Myxotrichaceae</taxon>
        <taxon>Oidiodendron</taxon>
    </lineage>
</organism>
<accession>A0A0C3H8L0</accession>
<dbReference type="PANTHER" id="PTHR23079">
    <property type="entry name" value="RNA-DEPENDENT RNA POLYMERASE"/>
    <property type="match status" value="1"/>
</dbReference>
<dbReference type="HOGENOM" id="CLU_001366_2_0_1"/>
<dbReference type="OrthoDB" id="6513042at2759"/>
<feature type="domain" description="RdRP-like PH" evidence="3">
    <location>
        <begin position="129"/>
        <end position="212"/>
    </location>
</feature>
<dbReference type="Pfam" id="PF05183">
    <property type="entry name" value="RdRP"/>
    <property type="match status" value="1"/>
</dbReference>
<dbReference type="PANTHER" id="PTHR23079:SF17">
    <property type="entry name" value="RNA-DEPENDENT RNA POLYMERASE"/>
    <property type="match status" value="1"/>
</dbReference>
<reference evidence="5" key="2">
    <citation type="submission" date="2015-01" db="EMBL/GenBank/DDBJ databases">
        <title>Evolutionary Origins and Diversification of the Mycorrhizal Mutualists.</title>
        <authorList>
            <consortium name="DOE Joint Genome Institute"/>
            <consortium name="Mycorrhizal Genomics Consortium"/>
            <person name="Kohler A."/>
            <person name="Kuo A."/>
            <person name="Nagy L.G."/>
            <person name="Floudas D."/>
            <person name="Copeland A."/>
            <person name="Barry K.W."/>
            <person name="Cichocki N."/>
            <person name="Veneault-Fourrey C."/>
            <person name="LaButti K."/>
            <person name="Lindquist E.A."/>
            <person name="Lipzen A."/>
            <person name="Lundell T."/>
            <person name="Morin E."/>
            <person name="Murat C."/>
            <person name="Riley R."/>
            <person name="Ohm R."/>
            <person name="Sun H."/>
            <person name="Tunlid A."/>
            <person name="Henrissat B."/>
            <person name="Grigoriev I.V."/>
            <person name="Hibbett D.S."/>
            <person name="Martin F."/>
        </authorList>
    </citation>
    <scope>NUCLEOTIDE SEQUENCE [LARGE SCALE GENOMIC DNA]</scope>
    <source>
        <strain evidence="5">Zn</strain>
    </source>
</reference>